<dbReference type="InterPro" id="IPR025410">
    <property type="entry name" value="Lant_dehyd"/>
</dbReference>
<organism evidence="2 3">
    <name type="scientific">Streptomyces macrolidinus</name>
    <dbReference type="NCBI Taxonomy" id="2952607"/>
    <lineage>
        <taxon>Bacteria</taxon>
        <taxon>Bacillati</taxon>
        <taxon>Actinomycetota</taxon>
        <taxon>Actinomycetes</taxon>
        <taxon>Kitasatosporales</taxon>
        <taxon>Streptomycetaceae</taxon>
        <taxon>Streptomyces</taxon>
    </lineage>
</organism>
<evidence type="ECO:0000313" key="2">
    <source>
        <dbReference type="EMBL" id="MCN9243544.1"/>
    </source>
</evidence>
<gene>
    <name evidence="2" type="ORF">NGF19_22605</name>
</gene>
<dbReference type="Pfam" id="PF13575">
    <property type="entry name" value="DUF4135"/>
    <property type="match status" value="1"/>
</dbReference>
<reference evidence="2 3" key="1">
    <citation type="submission" date="2022-05" db="EMBL/GenBank/DDBJ databases">
        <title>Streptomyces sp. nov. RY43-2 isolated from soil of a peat swamp forest.</title>
        <authorList>
            <person name="Kanchanasin P."/>
            <person name="Tanasupawat S."/>
            <person name="Phongsopitanun W."/>
        </authorList>
    </citation>
    <scope>NUCLEOTIDE SEQUENCE [LARGE SCALE GENOMIC DNA]</scope>
    <source>
        <strain evidence="2 3">RY43-2</strain>
    </source>
</reference>
<name>A0ABT0ZIX6_9ACTN</name>
<evidence type="ECO:0000259" key="1">
    <source>
        <dbReference type="Pfam" id="PF13575"/>
    </source>
</evidence>
<protein>
    <submittedName>
        <fullName evidence="2">Type 2 lanthipeptide synthetase LanM</fullName>
    </submittedName>
</protein>
<dbReference type="EMBL" id="JAMWMR010000022">
    <property type="protein sequence ID" value="MCN9243544.1"/>
    <property type="molecule type" value="Genomic_DNA"/>
</dbReference>
<dbReference type="Proteomes" id="UP001523219">
    <property type="component" value="Unassembled WGS sequence"/>
</dbReference>
<sequence length="96" mass="10554">MVAARLEFCAYLCADPSAIGHLVPDAVDLQPIDVQFEAGDGHRGGRSVGIVTFADGHRVVYKPRSLHVDRHFQELLQWTSRSHAPCCIDPWVGSLS</sequence>
<dbReference type="RefSeq" id="WP_252426965.1">
    <property type="nucleotide sequence ID" value="NZ_JAMWMR010000022.1"/>
</dbReference>
<evidence type="ECO:0000313" key="3">
    <source>
        <dbReference type="Proteomes" id="UP001523219"/>
    </source>
</evidence>
<keyword evidence="3" id="KW-1185">Reference proteome</keyword>
<feature type="domain" description="Lantibiotic biosynthesis protein dehydration" evidence="1">
    <location>
        <begin position="2"/>
        <end position="82"/>
    </location>
</feature>
<accession>A0ABT0ZIX6</accession>
<comment type="caution">
    <text evidence="2">The sequence shown here is derived from an EMBL/GenBank/DDBJ whole genome shotgun (WGS) entry which is preliminary data.</text>
</comment>
<proteinExistence type="predicted"/>